<gene>
    <name evidence="2" type="ORF">ACFFFU_06310</name>
</gene>
<dbReference type="EMBL" id="JBHLTF010000027">
    <property type="protein sequence ID" value="MFC0717357.1"/>
    <property type="molecule type" value="Genomic_DNA"/>
</dbReference>
<evidence type="ECO:0000313" key="2">
    <source>
        <dbReference type="EMBL" id="MFC0717357.1"/>
    </source>
</evidence>
<comment type="caution">
    <text evidence="2">The sequence shown here is derived from an EMBL/GenBank/DDBJ whole genome shotgun (WGS) entry which is preliminary data.</text>
</comment>
<feature type="region of interest" description="Disordered" evidence="1">
    <location>
        <begin position="155"/>
        <end position="206"/>
    </location>
</feature>
<feature type="region of interest" description="Disordered" evidence="1">
    <location>
        <begin position="1"/>
        <end position="41"/>
    </location>
</feature>
<sequence>MQGQPPPTKPNRRALTPGELLARSQQAGDERVQATAGASADSAGKALLGQFQELLQQEGSLGHDDRDELARVFEQALQDAASSPPPEASDAFDASTWRETVEMLLQGGFVEQGEADHLIRSLNEALAPLQRRESRLAMEFSRRVETDGQEKALEWFRQASRAGQESAAARVPGAAAPERTTASPLRADTVNSRSRRLRGPPGQGWN</sequence>
<accession>A0ABV6SWQ5</accession>
<evidence type="ECO:0000256" key="1">
    <source>
        <dbReference type="SAM" id="MobiDB-lite"/>
    </source>
</evidence>
<dbReference type="RefSeq" id="WP_189498328.1">
    <property type="nucleotide sequence ID" value="NZ_BMZT01000009.1"/>
</dbReference>
<dbReference type="Proteomes" id="UP001589898">
    <property type="component" value="Unassembled WGS sequence"/>
</dbReference>
<proteinExistence type="predicted"/>
<evidence type="ECO:0000313" key="3">
    <source>
        <dbReference type="Proteomes" id="UP001589898"/>
    </source>
</evidence>
<protein>
    <submittedName>
        <fullName evidence="2">Uncharacterized protein</fullName>
    </submittedName>
</protein>
<organism evidence="2 3">
    <name type="scientific">Luteimonas padinae</name>
    <dbReference type="NCBI Taxonomy" id="1714359"/>
    <lineage>
        <taxon>Bacteria</taxon>
        <taxon>Pseudomonadati</taxon>
        <taxon>Pseudomonadota</taxon>
        <taxon>Gammaproteobacteria</taxon>
        <taxon>Lysobacterales</taxon>
        <taxon>Lysobacteraceae</taxon>
        <taxon>Luteimonas</taxon>
    </lineage>
</organism>
<reference evidence="2 3" key="1">
    <citation type="submission" date="2024-09" db="EMBL/GenBank/DDBJ databases">
        <authorList>
            <person name="Sun Q."/>
            <person name="Mori K."/>
        </authorList>
    </citation>
    <scope>NUCLEOTIDE SEQUENCE [LARGE SCALE GENOMIC DNA]</scope>
    <source>
        <strain evidence="2 3">KCTC 52403</strain>
    </source>
</reference>
<name>A0ABV6SWQ5_9GAMM</name>
<keyword evidence="3" id="KW-1185">Reference proteome</keyword>
<feature type="compositionally biased region" description="Low complexity" evidence="1">
    <location>
        <begin position="167"/>
        <end position="176"/>
    </location>
</feature>